<comment type="subcellular location">
    <subcellularLocation>
        <location evidence="1 8">Cell membrane</location>
        <topology evidence="1 8">Multi-pass membrane protein</topology>
    </subcellularLocation>
</comment>
<evidence type="ECO:0000256" key="4">
    <source>
        <dbReference type="ARBA" id="ARBA00022475"/>
    </source>
</evidence>
<keyword evidence="5 8" id="KW-0812">Transmembrane</keyword>
<feature type="domain" description="Casparian strip membrane protein" evidence="9">
    <location>
        <begin position="34"/>
        <end position="177"/>
    </location>
</feature>
<dbReference type="PANTHER" id="PTHR36488">
    <property type="entry name" value="CASP-LIKE PROTEIN 1U1"/>
    <property type="match status" value="1"/>
</dbReference>
<comment type="similarity">
    <text evidence="2 8">Belongs to the Casparian strip membrane proteins (CASP) family.</text>
</comment>
<protein>
    <recommendedName>
        <fullName evidence="8">CASP-like protein</fullName>
    </recommendedName>
</protein>
<evidence type="ECO:0000256" key="7">
    <source>
        <dbReference type="ARBA" id="ARBA00023136"/>
    </source>
</evidence>
<name>A0AAD5ZTV5_9POAL</name>
<dbReference type="Pfam" id="PF04535">
    <property type="entry name" value="CASP_dom"/>
    <property type="match status" value="1"/>
</dbReference>
<sequence length="196" mass="20980">MDYAGNEQPPVAAPPLYMQQQRVEAQVINVPPSIELLECIPRGAAIVTTFIAAVVMGTSKETVTVVTSTYDVNVTVKTSSFSALKYFVAANAITLIYSIVSLLISLLIKSKPIILRLSIAIVDIVAVSMLLTGNGAAIAISTQLDNVDSIFAESTCSVYDAFCSKVKASISMSMFAVGLYLVLVILSLVTFAYRRN</sequence>
<dbReference type="EMBL" id="JAMRDG010000001">
    <property type="protein sequence ID" value="KAJ3703853.1"/>
    <property type="molecule type" value="Genomic_DNA"/>
</dbReference>
<organism evidence="10 11">
    <name type="scientific">Rhynchospora tenuis</name>
    <dbReference type="NCBI Taxonomy" id="198213"/>
    <lineage>
        <taxon>Eukaryota</taxon>
        <taxon>Viridiplantae</taxon>
        <taxon>Streptophyta</taxon>
        <taxon>Embryophyta</taxon>
        <taxon>Tracheophyta</taxon>
        <taxon>Spermatophyta</taxon>
        <taxon>Magnoliopsida</taxon>
        <taxon>Liliopsida</taxon>
        <taxon>Poales</taxon>
        <taxon>Cyperaceae</taxon>
        <taxon>Cyperoideae</taxon>
        <taxon>Rhynchosporeae</taxon>
        <taxon>Rhynchospora</taxon>
    </lineage>
</organism>
<comment type="subunit">
    <text evidence="3 8">Homodimer and heterodimers.</text>
</comment>
<evidence type="ECO:0000256" key="6">
    <source>
        <dbReference type="ARBA" id="ARBA00022989"/>
    </source>
</evidence>
<dbReference type="AlphaFoldDB" id="A0AAD5ZTV5"/>
<evidence type="ECO:0000313" key="11">
    <source>
        <dbReference type="Proteomes" id="UP001210211"/>
    </source>
</evidence>
<reference evidence="10 11" key="1">
    <citation type="journal article" date="2022" name="Cell">
        <title>Repeat-based holocentromeres influence genome architecture and karyotype evolution.</title>
        <authorList>
            <person name="Hofstatter P.G."/>
            <person name="Thangavel G."/>
            <person name="Lux T."/>
            <person name="Neumann P."/>
            <person name="Vondrak T."/>
            <person name="Novak P."/>
            <person name="Zhang M."/>
            <person name="Costa L."/>
            <person name="Castellani M."/>
            <person name="Scott A."/>
            <person name="Toegelov H."/>
            <person name="Fuchs J."/>
            <person name="Mata-Sucre Y."/>
            <person name="Dias Y."/>
            <person name="Vanzela A.L.L."/>
            <person name="Huettel B."/>
            <person name="Almeida C.C.S."/>
            <person name="Simkova H."/>
            <person name="Souza G."/>
            <person name="Pedrosa-Harand A."/>
            <person name="Macas J."/>
            <person name="Mayer K.F.X."/>
            <person name="Houben A."/>
            <person name="Marques A."/>
        </authorList>
    </citation>
    <scope>NUCLEOTIDE SEQUENCE [LARGE SCALE GENOMIC DNA]</scope>
    <source>
        <strain evidence="10">RhyTen1mFocal</strain>
    </source>
</reference>
<evidence type="ECO:0000256" key="5">
    <source>
        <dbReference type="ARBA" id="ARBA00022692"/>
    </source>
</evidence>
<feature type="transmembrane region" description="Helical" evidence="8">
    <location>
        <begin position="174"/>
        <end position="193"/>
    </location>
</feature>
<evidence type="ECO:0000313" key="10">
    <source>
        <dbReference type="EMBL" id="KAJ3703853.1"/>
    </source>
</evidence>
<proteinExistence type="inferred from homology"/>
<keyword evidence="4 8" id="KW-1003">Cell membrane</keyword>
<evidence type="ECO:0000256" key="3">
    <source>
        <dbReference type="ARBA" id="ARBA00011489"/>
    </source>
</evidence>
<accession>A0AAD5ZTV5</accession>
<evidence type="ECO:0000259" key="9">
    <source>
        <dbReference type="Pfam" id="PF04535"/>
    </source>
</evidence>
<dbReference type="Proteomes" id="UP001210211">
    <property type="component" value="Unassembled WGS sequence"/>
</dbReference>
<comment type="caution">
    <text evidence="8">Lacks conserved residue(s) required for the propagation of feature annotation.</text>
</comment>
<evidence type="ECO:0000256" key="1">
    <source>
        <dbReference type="ARBA" id="ARBA00004651"/>
    </source>
</evidence>
<dbReference type="InterPro" id="IPR006459">
    <property type="entry name" value="CASP/CASPL"/>
</dbReference>
<dbReference type="NCBIfam" id="TIGR01569">
    <property type="entry name" value="A_tha_TIGR01569"/>
    <property type="match status" value="1"/>
</dbReference>
<feature type="transmembrane region" description="Helical" evidence="8">
    <location>
        <begin position="120"/>
        <end position="140"/>
    </location>
</feature>
<comment type="caution">
    <text evidence="10">The sequence shown here is derived from an EMBL/GenBank/DDBJ whole genome shotgun (WGS) entry which is preliminary data.</text>
</comment>
<dbReference type="InterPro" id="IPR006702">
    <property type="entry name" value="CASP_dom"/>
</dbReference>
<keyword evidence="6 8" id="KW-1133">Transmembrane helix</keyword>
<gene>
    <name evidence="10" type="ORF">LUZ61_007558</name>
</gene>
<keyword evidence="11" id="KW-1185">Reference proteome</keyword>
<dbReference type="GO" id="GO:0005886">
    <property type="term" value="C:plasma membrane"/>
    <property type="evidence" value="ECO:0007669"/>
    <property type="project" value="UniProtKB-SubCell"/>
</dbReference>
<dbReference type="InterPro" id="IPR044173">
    <property type="entry name" value="CASPL"/>
</dbReference>
<keyword evidence="7 8" id="KW-0472">Membrane</keyword>
<dbReference type="PANTHER" id="PTHR36488:SF8">
    <property type="entry name" value="CASP-LIKE PROTEIN 1U1"/>
    <property type="match status" value="1"/>
</dbReference>
<feature type="transmembrane region" description="Helical" evidence="8">
    <location>
        <begin position="86"/>
        <end position="108"/>
    </location>
</feature>
<evidence type="ECO:0000256" key="2">
    <source>
        <dbReference type="ARBA" id="ARBA00007651"/>
    </source>
</evidence>
<evidence type="ECO:0000256" key="8">
    <source>
        <dbReference type="RuleBase" id="RU361233"/>
    </source>
</evidence>